<evidence type="ECO:0000256" key="2">
    <source>
        <dbReference type="ARBA" id="ARBA00022729"/>
    </source>
</evidence>
<name>A0ABS9S9T2_9GAMM</name>
<keyword evidence="2 4" id="KW-0732">Signal</keyword>
<evidence type="ECO:0000256" key="4">
    <source>
        <dbReference type="SAM" id="SignalP"/>
    </source>
</evidence>
<dbReference type="PANTHER" id="PTHR31018">
    <property type="entry name" value="SPORULATION-SPECIFIC PROTEIN-RELATED"/>
    <property type="match status" value="1"/>
</dbReference>
<keyword evidence="3" id="KW-0325">Glycoprotein</keyword>
<evidence type="ECO:0000313" key="5">
    <source>
        <dbReference type="EMBL" id="MCH4812840.1"/>
    </source>
</evidence>
<accession>A0ABS9S9T2</accession>
<keyword evidence="6" id="KW-1185">Reference proteome</keyword>
<protein>
    <submittedName>
        <fullName evidence="5">Uncharacterized protein</fullName>
    </submittedName>
</protein>
<evidence type="ECO:0000256" key="1">
    <source>
        <dbReference type="ARBA" id="ARBA00004196"/>
    </source>
</evidence>
<reference evidence="5 6" key="1">
    <citation type="submission" date="2022-03" db="EMBL/GenBank/DDBJ databases">
        <title>Genomic signatures underlying metal tolerance in selected Arctic bacterial isolates.</title>
        <authorList>
            <person name="Thomas F.A."/>
            <person name="Venkatachalam S."/>
            <person name="Krishnan K.P."/>
        </authorList>
    </citation>
    <scope>NUCLEOTIDE SEQUENCE [LARGE SCALE GENOMIC DNA]</scope>
    <source>
        <strain evidence="5 6">HM116</strain>
    </source>
</reference>
<proteinExistence type="predicted"/>
<dbReference type="InterPro" id="IPR051648">
    <property type="entry name" value="CWI-Assembly_Regulator"/>
</dbReference>
<dbReference type="Proteomes" id="UP001320609">
    <property type="component" value="Unassembled WGS sequence"/>
</dbReference>
<dbReference type="PANTHER" id="PTHR31018:SF3">
    <property type="entry name" value="RECEPTOR PROTEIN-TYROSINE KINASE"/>
    <property type="match status" value="1"/>
</dbReference>
<dbReference type="RefSeq" id="WP_240719134.1">
    <property type="nucleotide sequence ID" value="NZ_JAKVTW010000013.1"/>
</dbReference>
<feature type="chain" id="PRO_5045524726" evidence="4">
    <location>
        <begin position="22"/>
        <end position="288"/>
    </location>
</feature>
<evidence type="ECO:0000256" key="3">
    <source>
        <dbReference type="ARBA" id="ARBA00023180"/>
    </source>
</evidence>
<feature type="signal peptide" evidence="4">
    <location>
        <begin position="1"/>
        <end position="21"/>
    </location>
</feature>
<gene>
    <name evidence="5" type="ORF">MLE19_16010</name>
</gene>
<evidence type="ECO:0000313" key="6">
    <source>
        <dbReference type="Proteomes" id="UP001320609"/>
    </source>
</evidence>
<sequence length="288" mass="31967">MKKTTILTMLGSTMITGTTFANPEIPNYKPTTVNQVGRYVDHNKGDTYVNPSLLKSISLARKNLQSLKLFEDDITEDMGHVIIYGNKLKNVNEFYGTKNIHGSLIMHDNEIENLDGFQQVENIGGGLHLYDNNLECNIDGLLNVETIGSDVIITDSAFRKCNEVDMRGFQKLKSVNNGLNLSGIKIKSSVKWMIERVTGILELSNTGLTNTNLLQELKYAGDINLRGNNLNDISSLHEAEVEGHILIDKAVLNNPHFRGLRSSAKLCQTGQAKHFHPNGISQKEACNL</sequence>
<organism evidence="5 6">
    <name type="scientific">Vreelandella neptunia</name>
    <dbReference type="NCBI Taxonomy" id="115551"/>
    <lineage>
        <taxon>Bacteria</taxon>
        <taxon>Pseudomonadati</taxon>
        <taxon>Pseudomonadota</taxon>
        <taxon>Gammaproteobacteria</taxon>
        <taxon>Oceanospirillales</taxon>
        <taxon>Halomonadaceae</taxon>
        <taxon>Vreelandella</taxon>
    </lineage>
</organism>
<comment type="subcellular location">
    <subcellularLocation>
        <location evidence="1">Cell envelope</location>
    </subcellularLocation>
</comment>
<dbReference type="EMBL" id="JAKVTW010000013">
    <property type="protein sequence ID" value="MCH4812840.1"/>
    <property type="molecule type" value="Genomic_DNA"/>
</dbReference>
<dbReference type="SUPFAM" id="SSF52058">
    <property type="entry name" value="L domain-like"/>
    <property type="match status" value="1"/>
</dbReference>
<comment type="caution">
    <text evidence="5">The sequence shown here is derived from an EMBL/GenBank/DDBJ whole genome shotgun (WGS) entry which is preliminary data.</text>
</comment>